<keyword evidence="5" id="KW-0276">Fatty acid metabolism</keyword>
<keyword evidence="6 12" id="KW-1133">Transmembrane helix</keyword>
<keyword evidence="3" id="KW-0444">Lipid biosynthesis</keyword>
<keyword evidence="10 12" id="KW-0472">Membrane</keyword>
<protein>
    <submittedName>
        <fullName evidence="14">Acyl-CoA desaturase</fullName>
    </submittedName>
</protein>
<evidence type="ECO:0000256" key="3">
    <source>
        <dbReference type="ARBA" id="ARBA00022516"/>
    </source>
</evidence>
<feature type="transmembrane region" description="Helical" evidence="12">
    <location>
        <begin position="74"/>
        <end position="96"/>
    </location>
</feature>
<evidence type="ECO:0000256" key="7">
    <source>
        <dbReference type="ARBA" id="ARBA00023002"/>
    </source>
</evidence>
<dbReference type="EMBL" id="MLCN01000008">
    <property type="protein sequence ID" value="ONG41545.1"/>
    <property type="molecule type" value="Genomic_DNA"/>
</dbReference>
<evidence type="ECO:0000256" key="2">
    <source>
        <dbReference type="ARBA" id="ARBA00008749"/>
    </source>
</evidence>
<keyword evidence="15" id="KW-1185">Reference proteome</keyword>
<accession>A0A1S8CY31</accession>
<dbReference type="GO" id="GO:0016020">
    <property type="term" value="C:membrane"/>
    <property type="evidence" value="ECO:0007669"/>
    <property type="project" value="UniProtKB-SubCell"/>
</dbReference>
<keyword evidence="11" id="KW-0275">Fatty acid biosynthesis</keyword>
<feature type="transmembrane region" description="Helical" evidence="12">
    <location>
        <begin position="157"/>
        <end position="177"/>
    </location>
</feature>
<keyword evidence="4 12" id="KW-0812">Transmembrane</keyword>
<gene>
    <name evidence="14" type="ORF">BKE30_03675</name>
</gene>
<keyword evidence="9" id="KW-0443">Lipid metabolism</keyword>
<dbReference type="CDD" id="cd03505">
    <property type="entry name" value="Delta9-FADS-like"/>
    <property type="match status" value="1"/>
</dbReference>
<feature type="transmembrane region" description="Helical" evidence="12">
    <location>
        <begin position="12"/>
        <end position="33"/>
    </location>
</feature>
<evidence type="ECO:0000259" key="13">
    <source>
        <dbReference type="Pfam" id="PF00487"/>
    </source>
</evidence>
<dbReference type="STRING" id="1907941.BKE30_03675"/>
<reference evidence="14 15" key="1">
    <citation type="submission" date="2016-10" db="EMBL/GenBank/DDBJ databases">
        <title>Draft Genome sequence of Alkanindiges sp. strain H1.</title>
        <authorList>
            <person name="Subhash Y."/>
            <person name="Lee S."/>
        </authorList>
    </citation>
    <scope>NUCLEOTIDE SEQUENCE [LARGE SCALE GENOMIC DNA]</scope>
    <source>
        <strain evidence="14 15">H1</strain>
    </source>
</reference>
<feature type="transmembrane region" description="Helical" evidence="12">
    <location>
        <begin position="40"/>
        <end position="62"/>
    </location>
</feature>
<evidence type="ECO:0000313" key="14">
    <source>
        <dbReference type="EMBL" id="ONG41545.1"/>
    </source>
</evidence>
<organism evidence="14 15">
    <name type="scientific">Alkanindiges hydrocarboniclasticus</name>
    <dbReference type="NCBI Taxonomy" id="1907941"/>
    <lineage>
        <taxon>Bacteria</taxon>
        <taxon>Pseudomonadati</taxon>
        <taxon>Pseudomonadota</taxon>
        <taxon>Gammaproteobacteria</taxon>
        <taxon>Moraxellales</taxon>
        <taxon>Moraxellaceae</taxon>
        <taxon>Alkanindiges</taxon>
    </lineage>
</organism>
<dbReference type="RefSeq" id="WP_076877301.1">
    <property type="nucleotide sequence ID" value="NZ_MLCN01000008.1"/>
</dbReference>
<evidence type="ECO:0000313" key="15">
    <source>
        <dbReference type="Proteomes" id="UP000192132"/>
    </source>
</evidence>
<sequence length="392" mass="45573">MNSSPARPPINWPAVIVLLGTPLAALILIPWYAWNHDFSVAAWVSFVVFFAWSGLGITAGYHRLWAHRAYEAAWPVRFILMLGGTLAIQNTILFWASGHRTHHRHVDHVDKDPYSAKRGFWYSHIGWMLRDYSSGTPDYKNAPDLLKDKMVMFQDRYYIPLVILTNIGFPVALGLMVGDLWGVVLLAGLLRLIANHHVTFFINSLCHMFGNQPYTDENTARDNFWLALFTWGEGYHNFHHIFQYDYRNGVKWWQFDPTKWLILGLSKVGLTRNLKRIPAFTIRKAEVAMKFKRAEKHLATYGHDMHEDIVQMRQKIAQEYEAFSATLNDWAKLKEQSIEAKKAAVAEKIHQADLRLKTEFQLVEQRMLEHSARMETMMLNLKRCIRRHANPV</sequence>
<dbReference type="Proteomes" id="UP000192132">
    <property type="component" value="Unassembled WGS sequence"/>
</dbReference>
<keyword evidence="7" id="KW-0560">Oxidoreductase</keyword>
<dbReference type="InterPro" id="IPR005804">
    <property type="entry name" value="FA_desaturase_dom"/>
</dbReference>
<comment type="subcellular location">
    <subcellularLocation>
        <location evidence="1">Membrane</location>
        <topology evidence="1">Multi-pass membrane protein</topology>
    </subcellularLocation>
</comment>
<evidence type="ECO:0000256" key="12">
    <source>
        <dbReference type="SAM" id="Phobius"/>
    </source>
</evidence>
<dbReference type="GO" id="GO:0006633">
    <property type="term" value="P:fatty acid biosynthetic process"/>
    <property type="evidence" value="ECO:0007669"/>
    <property type="project" value="UniProtKB-KW"/>
</dbReference>
<dbReference type="PANTHER" id="PTHR11351">
    <property type="entry name" value="ACYL-COA DESATURASE"/>
    <property type="match status" value="1"/>
</dbReference>
<evidence type="ECO:0000256" key="5">
    <source>
        <dbReference type="ARBA" id="ARBA00022832"/>
    </source>
</evidence>
<dbReference type="PRINTS" id="PR00075">
    <property type="entry name" value="FACDDSATRASE"/>
</dbReference>
<evidence type="ECO:0000256" key="6">
    <source>
        <dbReference type="ARBA" id="ARBA00022989"/>
    </source>
</evidence>
<dbReference type="GO" id="GO:0016717">
    <property type="term" value="F:oxidoreductase activity, acting on paired donors, with oxidation of a pair of donors resulting in the reduction of molecular oxygen to two molecules of water"/>
    <property type="evidence" value="ECO:0007669"/>
    <property type="project" value="InterPro"/>
</dbReference>
<evidence type="ECO:0000256" key="8">
    <source>
        <dbReference type="ARBA" id="ARBA00023004"/>
    </source>
</evidence>
<dbReference type="AlphaFoldDB" id="A0A1S8CY31"/>
<dbReference type="Pfam" id="PF00487">
    <property type="entry name" value="FA_desaturase"/>
    <property type="match status" value="1"/>
</dbReference>
<feature type="domain" description="Fatty acid desaturase" evidence="13">
    <location>
        <begin position="42"/>
        <end position="261"/>
    </location>
</feature>
<keyword evidence="8" id="KW-0408">Iron</keyword>
<dbReference type="PANTHER" id="PTHR11351:SF31">
    <property type="entry name" value="DESATURASE 1, ISOFORM A-RELATED"/>
    <property type="match status" value="1"/>
</dbReference>
<evidence type="ECO:0000256" key="9">
    <source>
        <dbReference type="ARBA" id="ARBA00023098"/>
    </source>
</evidence>
<evidence type="ECO:0000256" key="4">
    <source>
        <dbReference type="ARBA" id="ARBA00022692"/>
    </source>
</evidence>
<comment type="similarity">
    <text evidence="2">Belongs to the fatty acid desaturase type 2 family.</text>
</comment>
<dbReference type="OrthoDB" id="19906at2"/>
<dbReference type="InterPro" id="IPR015876">
    <property type="entry name" value="Acyl-CoA_DS"/>
</dbReference>
<proteinExistence type="inferred from homology"/>
<comment type="caution">
    <text evidence="14">The sequence shown here is derived from an EMBL/GenBank/DDBJ whole genome shotgun (WGS) entry which is preliminary data.</text>
</comment>
<evidence type="ECO:0000256" key="11">
    <source>
        <dbReference type="ARBA" id="ARBA00023160"/>
    </source>
</evidence>
<evidence type="ECO:0000256" key="10">
    <source>
        <dbReference type="ARBA" id="ARBA00023136"/>
    </source>
</evidence>
<evidence type="ECO:0000256" key="1">
    <source>
        <dbReference type="ARBA" id="ARBA00004141"/>
    </source>
</evidence>
<name>A0A1S8CY31_9GAMM</name>